<evidence type="ECO:0000256" key="3">
    <source>
        <dbReference type="ARBA" id="ARBA00022741"/>
    </source>
</evidence>
<dbReference type="AlphaFoldDB" id="A0A146KGR0"/>
<keyword evidence="4" id="KW-0342">GTP-binding</keyword>
<evidence type="ECO:0000256" key="6">
    <source>
        <dbReference type="ARBA" id="ARBA00023288"/>
    </source>
</evidence>
<keyword evidence="3" id="KW-0547">Nucleotide-binding</keyword>
<evidence type="ECO:0000256" key="2">
    <source>
        <dbReference type="ARBA" id="ARBA00006270"/>
    </source>
</evidence>
<dbReference type="InterPro" id="IPR005225">
    <property type="entry name" value="Small_GTP-bd"/>
</dbReference>
<dbReference type="SMART" id="SM00175">
    <property type="entry name" value="RAB"/>
    <property type="match status" value="1"/>
</dbReference>
<dbReference type="GO" id="GO:0005525">
    <property type="term" value="F:GTP binding"/>
    <property type="evidence" value="ECO:0007669"/>
    <property type="project" value="UniProtKB-KW"/>
</dbReference>
<dbReference type="GO" id="GO:0016020">
    <property type="term" value="C:membrane"/>
    <property type="evidence" value="ECO:0007669"/>
    <property type="project" value="UniProtKB-SubCell"/>
</dbReference>
<protein>
    <submittedName>
        <fullName evidence="8">Rab-like protein</fullName>
    </submittedName>
</protein>
<keyword evidence="5" id="KW-0472">Membrane</keyword>
<gene>
    <name evidence="8" type="ORF">TPC1_12381</name>
</gene>
<dbReference type="FunFam" id="3.40.50.300:FF:000274">
    <property type="entry name" value="ras-related protein RABA5a"/>
    <property type="match status" value="1"/>
</dbReference>
<dbReference type="InterPro" id="IPR001806">
    <property type="entry name" value="Small_GTPase"/>
</dbReference>
<keyword evidence="6" id="KW-0449">Lipoprotein</keyword>
<keyword evidence="7" id="KW-0636">Prenylation</keyword>
<dbReference type="SMART" id="SM00173">
    <property type="entry name" value="RAS"/>
    <property type="match status" value="1"/>
</dbReference>
<dbReference type="PROSITE" id="PS51421">
    <property type="entry name" value="RAS"/>
    <property type="match status" value="1"/>
</dbReference>
<organism evidence="8">
    <name type="scientific">Trepomonas sp. PC1</name>
    <dbReference type="NCBI Taxonomy" id="1076344"/>
    <lineage>
        <taxon>Eukaryota</taxon>
        <taxon>Metamonada</taxon>
        <taxon>Diplomonadida</taxon>
        <taxon>Hexamitidae</taxon>
        <taxon>Hexamitinae</taxon>
        <taxon>Trepomonas</taxon>
    </lineage>
</organism>
<comment type="subcellular location">
    <subcellularLocation>
        <location evidence="1">Membrane</location>
        <topology evidence="1">Lipid-anchor</topology>
    </subcellularLocation>
</comment>
<accession>A0A146KGR0</accession>
<evidence type="ECO:0000256" key="1">
    <source>
        <dbReference type="ARBA" id="ARBA00004635"/>
    </source>
</evidence>
<dbReference type="Pfam" id="PF00071">
    <property type="entry name" value="Ras"/>
    <property type="match status" value="1"/>
</dbReference>
<evidence type="ECO:0000313" key="8">
    <source>
        <dbReference type="EMBL" id="JAP94825.1"/>
    </source>
</evidence>
<dbReference type="EMBL" id="GDID01001781">
    <property type="protein sequence ID" value="JAP94825.1"/>
    <property type="molecule type" value="Transcribed_RNA"/>
</dbReference>
<dbReference type="InterPro" id="IPR027417">
    <property type="entry name" value="P-loop_NTPase"/>
</dbReference>
<dbReference type="Gene3D" id="3.40.50.300">
    <property type="entry name" value="P-loop containing nucleotide triphosphate hydrolases"/>
    <property type="match status" value="1"/>
</dbReference>
<dbReference type="SMART" id="SM00174">
    <property type="entry name" value="RHO"/>
    <property type="match status" value="1"/>
</dbReference>
<evidence type="ECO:0000256" key="4">
    <source>
        <dbReference type="ARBA" id="ARBA00023134"/>
    </source>
</evidence>
<dbReference type="PROSITE" id="PS51419">
    <property type="entry name" value="RAB"/>
    <property type="match status" value="1"/>
</dbReference>
<dbReference type="GO" id="GO:0003924">
    <property type="term" value="F:GTPase activity"/>
    <property type="evidence" value="ECO:0007669"/>
    <property type="project" value="InterPro"/>
</dbReference>
<comment type="similarity">
    <text evidence="2">Belongs to the small GTPase superfamily. Rab family.</text>
</comment>
<evidence type="ECO:0000256" key="7">
    <source>
        <dbReference type="ARBA" id="ARBA00023289"/>
    </source>
</evidence>
<reference evidence="8" key="1">
    <citation type="submission" date="2015-07" db="EMBL/GenBank/DDBJ databases">
        <title>Adaptation to a free-living lifestyle via gene acquisitions in the diplomonad Trepomonas sp. PC1.</title>
        <authorList>
            <person name="Xu F."/>
            <person name="Jerlstrom-Hultqvist J."/>
            <person name="Kolisko M."/>
            <person name="Simpson A.G.B."/>
            <person name="Roger A.J."/>
            <person name="Svard S.G."/>
            <person name="Andersson J.O."/>
        </authorList>
    </citation>
    <scope>NUCLEOTIDE SEQUENCE</scope>
    <source>
        <strain evidence="8">PC1</strain>
    </source>
</reference>
<dbReference type="PRINTS" id="PR00449">
    <property type="entry name" value="RASTRNSFRMNG"/>
</dbReference>
<proteinExistence type="inferred from homology"/>
<dbReference type="PROSITE" id="PS51420">
    <property type="entry name" value="RHO"/>
    <property type="match status" value="1"/>
</dbReference>
<dbReference type="SUPFAM" id="SSF52540">
    <property type="entry name" value="P-loop containing nucleoside triphosphate hydrolases"/>
    <property type="match status" value="1"/>
</dbReference>
<dbReference type="InterPro" id="IPR050209">
    <property type="entry name" value="Rab_GTPases_membrane_traffic"/>
</dbReference>
<dbReference type="NCBIfam" id="TIGR00231">
    <property type="entry name" value="small_GTP"/>
    <property type="match status" value="1"/>
</dbReference>
<dbReference type="SMART" id="SM00176">
    <property type="entry name" value="RAN"/>
    <property type="match status" value="1"/>
</dbReference>
<name>A0A146KGR0_9EUKA</name>
<evidence type="ECO:0000256" key="5">
    <source>
        <dbReference type="ARBA" id="ARBA00023136"/>
    </source>
</evidence>
<sequence>QEEIFDYILKIILSGDAAVGKTNILSVFVNNKFQIDAATTIGVEFQNKVMDIEQNGRKLRVKLQLWDTAGQEQYRAVTNSYYRGASGALLIYDITRHDTYDKCEQWAKSLREIAGAECQIILVGNKSDLEDNRQVLREEGENLATKLDTLFLETSALQKKNIQEAFQQLVSEIVKTQQPAEKPLNVIEIQRVSKSNKKGCC</sequence>
<dbReference type="PANTHER" id="PTHR47979">
    <property type="entry name" value="DRAB11-RELATED"/>
    <property type="match status" value="1"/>
</dbReference>
<feature type="non-terminal residue" evidence="8">
    <location>
        <position position="1"/>
    </location>
</feature>